<dbReference type="PANTHER" id="PTHR12509">
    <property type="entry name" value="SPERMATOGENESIS-ASSOCIATED 4-RELATED"/>
    <property type="match status" value="1"/>
</dbReference>
<evidence type="ECO:0000256" key="1">
    <source>
        <dbReference type="SAM" id="Coils"/>
    </source>
</evidence>
<proteinExistence type="predicted"/>
<dbReference type="OrthoDB" id="193300at2759"/>
<dbReference type="PANTHER" id="PTHR12509:SF9">
    <property type="entry name" value="SPERM FLAGELLAR PROTEIN 1 ISOFORM X1"/>
    <property type="match status" value="1"/>
</dbReference>
<dbReference type="GO" id="GO:0051493">
    <property type="term" value="P:regulation of cytoskeleton organization"/>
    <property type="evidence" value="ECO:0007669"/>
    <property type="project" value="TreeGrafter"/>
</dbReference>
<accession>A0A7I8W5Q0</accession>
<organism evidence="3 4">
    <name type="scientific">Dimorphilus gyrociliatus</name>
    <dbReference type="NCBI Taxonomy" id="2664684"/>
    <lineage>
        <taxon>Eukaryota</taxon>
        <taxon>Metazoa</taxon>
        <taxon>Spiralia</taxon>
        <taxon>Lophotrochozoa</taxon>
        <taxon>Annelida</taxon>
        <taxon>Polychaeta</taxon>
        <taxon>Polychaeta incertae sedis</taxon>
        <taxon>Dinophilidae</taxon>
        <taxon>Dimorphilus</taxon>
    </lineage>
</organism>
<comment type="caution">
    <text evidence="3">The sequence shown here is derived from an EMBL/GenBank/DDBJ whole genome shotgun (WGS) entry which is preliminary data.</text>
</comment>
<sequence>MSEELEDQILEDLYSWLDQIPLSREKKSVRRDFADGVLVAEIIKFYFPEMVDLHNYPPASMIQRKTDNWNLLNKKVFRKLGFELQQDVISKLVAGRQGEHAAEHFLLMLRSKVERKLFQKKRQTESEVIDRKSKSERDQQVPPLTYPAVQKLRGTLEAGSVMANERKLNYKFSTPRTKPPNQQDTVSKLALEEVEQELLTRDETIQVLQAKVRRLEHLLHLKDIRIEDLQSRLQMANQEKISRAQQLFSQHKVTTKHR</sequence>
<dbReference type="EMBL" id="CAJFCJ010000019">
    <property type="protein sequence ID" value="CAD5123554.1"/>
    <property type="molecule type" value="Genomic_DNA"/>
</dbReference>
<feature type="domain" description="Calponin-homology (CH)" evidence="2">
    <location>
        <begin position="7"/>
        <end position="114"/>
    </location>
</feature>
<protein>
    <submittedName>
        <fullName evidence="3">DgyrCDS11892</fullName>
    </submittedName>
</protein>
<dbReference type="AlphaFoldDB" id="A0A7I8W5Q0"/>
<dbReference type="Proteomes" id="UP000549394">
    <property type="component" value="Unassembled WGS sequence"/>
</dbReference>
<dbReference type="GO" id="GO:0005930">
    <property type="term" value="C:axoneme"/>
    <property type="evidence" value="ECO:0007669"/>
    <property type="project" value="TreeGrafter"/>
</dbReference>
<dbReference type="FunFam" id="1.10.418.10:FF:000059">
    <property type="entry name" value="RIKEN cDNA 6430531B16 gene"/>
    <property type="match status" value="1"/>
</dbReference>
<gene>
    <name evidence="3" type="ORF">DGYR_LOCUS11226</name>
</gene>
<reference evidence="3 4" key="1">
    <citation type="submission" date="2020-08" db="EMBL/GenBank/DDBJ databases">
        <authorList>
            <person name="Hejnol A."/>
        </authorList>
    </citation>
    <scope>NUCLEOTIDE SEQUENCE [LARGE SCALE GENOMIC DNA]</scope>
</reference>
<dbReference type="Pfam" id="PF06294">
    <property type="entry name" value="CH_2"/>
    <property type="match status" value="1"/>
</dbReference>
<feature type="coiled-coil region" evidence="1">
    <location>
        <begin position="191"/>
        <end position="239"/>
    </location>
</feature>
<evidence type="ECO:0000313" key="3">
    <source>
        <dbReference type="EMBL" id="CAD5123554.1"/>
    </source>
</evidence>
<dbReference type="GO" id="GO:0008017">
    <property type="term" value="F:microtubule binding"/>
    <property type="evidence" value="ECO:0007669"/>
    <property type="project" value="TreeGrafter"/>
</dbReference>
<dbReference type="InterPro" id="IPR052111">
    <property type="entry name" value="Spermatogenesis_Ciliary_MAP"/>
</dbReference>
<name>A0A7I8W5Q0_9ANNE</name>
<dbReference type="PROSITE" id="PS50021">
    <property type="entry name" value="CH"/>
    <property type="match status" value="1"/>
</dbReference>
<dbReference type="InterPro" id="IPR001715">
    <property type="entry name" value="CH_dom"/>
</dbReference>
<keyword evidence="4" id="KW-1185">Reference proteome</keyword>
<dbReference type="Gene3D" id="1.10.418.10">
    <property type="entry name" value="Calponin-like domain"/>
    <property type="match status" value="1"/>
</dbReference>
<evidence type="ECO:0000259" key="2">
    <source>
        <dbReference type="PROSITE" id="PS50021"/>
    </source>
</evidence>
<evidence type="ECO:0000313" key="4">
    <source>
        <dbReference type="Proteomes" id="UP000549394"/>
    </source>
</evidence>
<dbReference type="InterPro" id="IPR036872">
    <property type="entry name" value="CH_dom_sf"/>
</dbReference>
<dbReference type="InterPro" id="IPR010441">
    <property type="entry name" value="CH_2"/>
</dbReference>
<keyword evidence="1" id="KW-0175">Coiled coil</keyword>
<dbReference type="SUPFAM" id="SSF47576">
    <property type="entry name" value="Calponin-homology domain, CH-domain"/>
    <property type="match status" value="1"/>
</dbReference>